<dbReference type="PANTHER" id="PTHR24072">
    <property type="entry name" value="RHO FAMILY GTPASE"/>
    <property type="match status" value="1"/>
</dbReference>
<comment type="similarity">
    <text evidence="2">Belongs to the small GTPase superfamily. Rho family.</text>
</comment>
<dbReference type="SMART" id="SM00176">
    <property type="entry name" value="RAN"/>
    <property type="match status" value="1"/>
</dbReference>
<keyword evidence="8" id="KW-0449">Lipoprotein</keyword>
<dbReference type="SMART" id="SM00174">
    <property type="entry name" value="RHO"/>
    <property type="match status" value="1"/>
</dbReference>
<dbReference type="GO" id="GO:0005525">
    <property type="term" value="F:GTP binding"/>
    <property type="evidence" value="ECO:0007669"/>
    <property type="project" value="UniProtKB-KW"/>
</dbReference>
<dbReference type="Proteomes" id="UP001142055">
    <property type="component" value="Chromosome 4"/>
</dbReference>
<name>A0A9Q0LZE3_BLOTA</name>
<dbReference type="FunFam" id="3.40.50.300:FF:000983">
    <property type="entry name" value="Rho family GTPase"/>
    <property type="match status" value="1"/>
</dbReference>
<dbReference type="PROSITE" id="PS51421">
    <property type="entry name" value="RAS"/>
    <property type="match status" value="1"/>
</dbReference>
<accession>A0A9Q0LZE3</accession>
<dbReference type="InterPro" id="IPR005225">
    <property type="entry name" value="Small_GTP-bd"/>
</dbReference>
<dbReference type="SUPFAM" id="SSF52540">
    <property type="entry name" value="P-loop containing nucleoside triphosphate hydrolases"/>
    <property type="match status" value="1"/>
</dbReference>
<sequence>MIENSSIRKKLIIVGDGACGKTSILHVFTCEFFPETYTPTVFANYPISMEVDGNMVELVLWDTAGQEDYDRLRTLSYSQTNVCLITFSIDSPDSLSNVILKWYPEVAHYCPNVPIILVGNKMDLRNDPDTISELAKMKQEPVTTEDGMNIAKRIDAAQYLECSAKTQEGIREVFDVATRVALAMKKKKKSKRKLPSCCIL</sequence>
<keyword evidence="5" id="KW-0547">Nucleotide-binding</keyword>
<evidence type="ECO:0000256" key="4">
    <source>
        <dbReference type="ARBA" id="ARBA00022481"/>
    </source>
</evidence>
<dbReference type="PRINTS" id="PR00449">
    <property type="entry name" value="RASTRNSFRMNG"/>
</dbReference>
<protein>
    <submittedName>
        <fullName evidence="10">Uncharacterized protein</fullName>
    </submittedName>
</protein>
<dbReference type="GO" id="GO:0001667">
    <property type="term" value="P:ameboidal-type cell migration"/>
    <property type="evidence" value="ECO:0007669"/>
    <property type="project" value="UniProtKB-ARBA"/>
</dbReference>
<dbReference type="GO" id="GO:0035099">
    <property type="term" value="P:hemocyte migration"/>
    <property type="evidence" value="ECO:0007669"/>
    <property type="project" value="UniProtKB-ARBA"/>
</dbReference>
<dbReference type="InterPro" id="IPR027417">
    <property type="entry name" value="P-loop_NTPase"/>
</dbReference>
<dbReference type="InterPro" id="IPR001806">
    <property type="entry name" value="Small_GTPase"/>
</dbReference>
<dbReference type="GO" id="GO:0003924">
    <property type="term" value="F:GTPase activity"/>
    <property type="evidence" value="ECO:0007669"/>
    <property type="project" value="InterPro"/>
</dbReference>
<evidence type="ECO:0000256" key="1">
    <source>
        <dbReference type="ARBA" id="ARBA00004342"/>
    </source>
</evidence>
<dbReference type="GO" id="GO:0005886">
    <property type="term" value="C:plasma membrane"/>
    <property type="evidence" value="ECO:0007669"/>
    <property type="project" value="UniProtKB-SubCell"/>
</dbReference>
<evidence type="ECO:0000256" key="8">
    <source>
        <dbReference type="ARBA" id="ARBA00023288"/>
    </source>
</evidence>
<gene>
    <name evidence="10" type="ORF">RDWZM_010408</name>
</gene>
<organism evidence="10 11">
    <name type="scientific">Blomia tropicalis</name>
    <name type="common">Mite</name>
    <dbReference type="NCBI Taxonomy" id="40697"/>
    <lineage>
        <taxon>Eukaryota</taxon>
        <taxon>Metazoa</taxon>
        <taxon>Ecdysozoa</taxon>
        <taxon>Arthropoda</taxon>
        <taxon>Chelicerata</taxon>
        <taxon>Arachnida</taxon>
        <taxon>Acari</taxon>
        <taxon>Acariformes</taxon>
        <taxon>Sarcoptiformes</taxon>
        <taxon>Astigmata</taxon>
        <taxon>Glycyphagoidea</taxon>
        <taxon>Echimyopodidae</taxon>
        <taxon>Blomia</taxon>
    </lineage>
</organism>
<dbReference type="InterPro" id="IPR003578">
    <property type="entry name" value="Small_GTPase_Rho"/>
</dbReference>
<evidence type="ECO:0000256" key="3">
    <source>
        <dbReference type="ARBA" id="ARBA00022475"/>
    </source>
</evidence>
<evidence type="ECO:0000256" key="7">
    <source>
        <dbReference type="ARBA" id="ARBA00023136"/>
    </source>
</evidence>
<keyword evidence="11" id="KW-1185">Reference proteome</keyword>
<keyword evidence="7" id="KW-0472">Membrane</keyword>
<dbReference type="Gene3D" id="3.40.50.300">
    <property type="entry name" value="P-loop containing nucleotide triphosphate hydrolases"/>
    <property type="match status" value="1"/>
</dbReference>
<dbReference type="Pfam" id="PF00071">
    <property type="entry name" value="Ras"/>
    <property type="match status" value="1"/>
</dbReference>
<dbReference type="GO" id="GO:0035006">
    <property type="term" value="P:melanization defense response"/>
    <property type="evidence" value="ECO:0007669"/>
    <property type="project" value="UniProtKB-ARBA"/>
</dbReference>
<comment type="subcellular location">
    <subcellularLocation>
        <location evidence="1">Cell membrane</location>
        <topology evidence="1">Lipid-anchor</topology>
        <orientation evidence="1">Cytoplasmic side</orientation>
    </subcellularLocation>
</comment>
<evidence type="ECO:0000313" key="11">
    <source>
        <dbReference type="Proteomes" id="UP001142055"/>
    </source>
</evidence>
<keyword evidence="6" id="KW-0342">GTP-binding</keyword>
<evidence type="ECO:0000256" key="5">
    <source>
        <dbReference type="ARBA" id="ARBA00022741"/>
    </source>
</evidence>
<dbReference type="GO" id="GO:0003006">
    <property type="term" value="P:developmental process involved in reproduction"/>
    <property type="evidence" value="ECO:0007669"/>
    <property type="project" value="UniProtKB-ARBA"/>
</dbReference>
<keyword evidence="3" id="KW-1003">Cell membrane</keyword>
<dbReference type="GO" id="GO:0007264">
    <property type="term" value="P:small GTPase-mediated signal transduction"/>
    <property type="evidence" value="ECO:0007669"/>
    <property type="project" value="InterPro"/>
</dbReference>
<evidence type="ECO:0000256" key="9">
    <source>
        <dbReference type="ARBA" id="ARBA00023289"/>
    </source>
</evidence>
<dbReference type="SMART" id="SM00175">
    <property type="entry name" value="RAB"/>
    <property type="match status" value="1"/>
</dbReference>
<keyword evidence="4" id="KW-0488">Methylation</keyword>
<keyword evidence="9" id="KW-0636">Prenylation</keyword>
<reference evidence="10" key="1">
    <citation type="submission" date="2022-12" db="EMBL/GenBank/DDBJ databases">
        <title>Genome assemblies of Blomia tropicalis.</title>
        <authorList>
            <person name="Cui Y."/>
        </authorList>
    </citation>
    <scope>NUCLEOTIDE SEQUENCE</scope>
    <source>
        <tissue evidence="10">Adult mites</tissue>
    </source>
</reference>
<dbReference type="SMART" id="SM00173">
    <property type="entry name" value="RAS"/>
    <property type="match status" value="1"/>
</dbReference>
<proteinExistence type="inferred from homology"/>
<dbReference type="EMBL" id="JAPWDV010000004">
    <property type="protein sequence ID" value="KAJ6215908.1"/>
    <property type="molecule type" value="Genomic_DNA"/>
</dbReference>
<evidence type="ECO:0000256" key="2">
    <source>
        <dbReference type="ARBA" id="ARBA00010142"/>
    </source>
</evidence>
<comment type="caution">
    <text evidence="10">The sequence shown here is derived from an EMBL/GenBank/DDBJ whole genome shotgun (WGS) entry which is preliminary data.</text>
</comment>
<evidence type="ECO:0000313" key="10">
    <source>
        <dbReference type="EMBL" id="KAJ6215908.1"/>
    </source>
</evidence>
<dbReference type="GO" id="GO:0022412">
    <property type="term" value="P:cellular process involved in reproduction in multicellular organism"/>
    <property type="evidence" value="ECO:0007669"/>
    <property type="project" value="UniProtKB-ARBA"/>
</dbReference>
<evidence type="ECO:0000256" key="6">
    <source>
        <dbReference type="ARBA" id="ARBA00023134"/>
    </source>
</evidence>
<dbReference type="PROSITE" id="PS51420">
    <property type="entry name" value="RHO"/>
    <property type="match status" value="1"/>
</dbReference>
<dbReference type="AlphaFoldDB" id="A0A9Q0LZE3"/>
<dbReference type="NCBIfam" id="TIGR00231">
    <property type="entry name" value="small_GTP"/>
    <property type="match status" value="1"/>
</dbReference>
<dbReference type="PROSITE" id="PS51419">
    <property type="entry name" value="RAB"/>
    <property type="match status" value="1"/>
</dbReference>